<keyword evidence="4 10" id="KW-0132">Cell division</keyword>
<evidence type="ECO:0000256" key="6">
    <source>
        <dbReference type="ARBA" id="ARBA00022908"/>
    </source>
</evidence>
<dbReference type="GO" id="GO:0005737">
    <property type="term" value="C:cytoplasm"/>
    <property type="evidence" value="ECO:0007669"/>
    <property type="project" value="UniProtKB-SubCell"/>
</dbReference>
<feature type="active site" evidence="10">
    <location>
        <position position="143"/>
    </location>
</feature>
<keyword evidence="9 10" id="KW-0131">Cell cycle</keyword>
<dbReference type="Gene3D" id="1.10.150.130">
    <property type="match status" value="1"/>
</dbReference>
<dbReference type="GO" id="GO:0006313">
    <property type="term" value="P:DNA transposition"/>
    <property type="evidence" value="ECO:0007669"/>
    <property type="project" value="UniProtKB-UniRule"/>
</dbReference>
<feature type="active site" description="O-(3'-phospho-DNA)-tyrosine intermediate" evidence="10">
    <location>
        <position position="277"/>
    </location>
</feature>
<feature type="active site" evidence="10">
    <location>
        <position position="242"/>
    </location>
</feature>
<protein>
    <recommendedName>
        <fullName evidence="10">Tyrosine recombinase XerC</fullName>
    </recommendedName>
</protein>
<dbReference type="Gene3D" id="1.10.443.10">
    <property type="entry name" value="Intergrase catalytic core"/>
    <property type="match status" value="1"/>
</dbReference>
<comment type="subunit">
    <text evidence="10">Forms a cyclic heterotetrameric complex composed of two molecules of XerC and two molecules of XerD.</text>
</comment>
<proteinExistence type="inferred from homology"/>
<dbReference type="NCBIfam" id="NF001399">
    <property type="entry name" value="PRK00283.1"/>
    <property type="match status" value="1"/>
</dbReference>
<dbReference type="InterPro" id="IPR023009">
    <property type="entry name" value="Tyrosine_recombinase_XerC/XerD"/>
</dbReference>
<accession>A0A415DSQ1</accession>
<dbReference type="InterPro" id="IPR011932">
    <property type="entry name" value="Recomb_XerD"/>
</dbReference>
<feature type="domain" description="Tyr recombinase" evidence="11">
    <location>
        <begin position="104"/>
        <end position="290"/>
    </location>
</feature>
<dbReference type="InterPro" id="IPR044068">
    <property type="entry name" value="CB"/>
</dbReference>
<dbReference type="GO" id="GO:0009037">
    <property type="term" value="F:tyrosine-based site-specific recombinase activity"/>
    <property type="evidence" value="ECO:0007669"/>
    <property type="project" value="UniProtKB-UniRule"/>
</dbReference>
<keyword evidence="5 10" id="KW-0159">Chromosome partition</keyword>
<dbReference type="NCBIfam" id="TIGR02225">
    <property type="entry name" value="recomb_XerD"/>
    <property type="match status" value="1"/>
</dbReference>
<dbReference type="PROSITE" id="PS51898">
    <property type="entry name" value="TYR_RECOMBINASE"/>
    <property type="match status" value="1"/>
</dbReference>
<dbReference type="STRING" id="1776384.GCA_900086585_03495"/>
<comment type="function">
    <text evidence="10">Site-specific tyrosine recombinase, which acts by catalyzing the cutting and rejoining of the recombining DNA molecules. The XerC-XerD complex is essential to convert dimers of the bacterial chromosome into monomers to permit their segregation at cell division. It also contributes to the segregational stability of plasmids.</text>
</comment>
<evidence type="ECO:0000256" key="10">
    <source>
        <dbReference type="HAMAP-Rule" id="MF_01808"/>
    </source>
</evidence>
<feature type="active site" evidence="10">
    <location>
        <position position="245"/>
    </location>
</feature>
<evidence type="ECO:0000256" key="9">
    <source>
        <dbReference type="ARBA" id="ARBA00023306"/>
    </source>
</evidence>
<dbReference type="Pfam" id="PF02899">
    <property type="entry name" value="Phage_int_SAM_1"/>
    <property type="match status" value="1"/>
</dbReference>
<evidence type="ECO:0000256" key="1">
    <source>
        <dbReference type="ARBA" id="ARBA00004496"/>
    </source>
</evidence>
<keyword evidence="3 10" id="KW-0963">Cytoplasm</keyword>
<dbReference type="PANTHER" id="PTHR30349:SF81">
    <property type="entry name" value="TYROSINE RECOMBINASE XERC"/>
    <property type="match status" value="1"/>
</dbReference>
<dbReference type="GeneID" id="83005791"/>
<dbReference type="InterPro" id="IPR011010">
    <property type="entry name" value="DNA_brk_join_enz"/>
</dbReference>
<keyword evidence="8 10" id="KW-0233">DNA recombination</keyword>
<comment type="subcellular location">
    <subcellularLocation>
        <location evidence="1 10">Cytoplasm</location>
    </subcellularLocation>
</comment>
<dbReference type="InterPro" id="IPR004107">
    <property type="entry name" value="Integrase_SAM-like_N"/>
</dbReference>
<dbReference type="OrthoDB" id="9801717at2"/>
<dbReference type="InterPro" id="IPR050090">
    <property type="entry name" value="Tyrosine_recombinase_XerCD"/>
</dbReference>
<dbReference type="RefSeq" id="WP_082907687.1">
    <property type="nucleotide sequence ID" value="NZ_AP025567.1"/>
</dbReference>
<evidence type="ECO:0000256" key="8">
    <source>
        <dbReference type="ARBA" id="ARBA00023172"/>
    </source>
</evidence>
<evidence type="ECO:0000256" key="4">
    <source>
        <dbReference type="ARBA" id="ARBA00022618"/>
    </source>
</evidence>
<dbReference type="InterPro" id="IPR010998">
    <property type="entry name" value="Integrase_recombinase_N"/>
</dbReference>
<evidence type="ECO:0000256" key="7">
    <source>
        <dbReference type="ARBA" id="ARBA00023125"/>
    </source>
</evidence>
<comment type="similarity">
    <text evidence="10">Belongs to the 'phage' integrase family. XerC subfamily.</text>
</comment>
<dbReference type="PROSITE" id="PS51900">
    <property type="entry name" value="CB"/>
    <property type="match status" value="1"/>
</dbReference>
<dbReference type="AlphaFoldDB" id="A0A415DSQ1"/>
<evidence type="ECO:0000256" key="3">
    <source>
        <dbReference type="ARBA" id="ARBA00022490"/>
    </source>
</evidence>
<organism evidence="13 14">
    <name type="scientific">Emergencia timonensis</name>
    <dbReference type="NCBI Taxonomy" id="1776384"/>
    <lineage>
        <taxon>Bacteria</taxon>
        <taxon>Bacillati</taxon>
        <taxon>Bacillota</taxon>
        <taxon>Clostridia</taxon>
        <taxon>Peptostreptococcales</taxon>
        <taxon>Anaerovoracaceae</taxon>
        <taxon>Emergencia</taxon>
    </lineage>
</organism>
<dbReference type="GO" id="GO:0007059">
    <property type="term" value="P:chromosome segregation"/>
    <property type="evidence" value="ECO:0007669"/>
    <property type="project" value="UniProtKB-UniRule"/>
</dbReference>
<feature type="active site" evidence="10">
    <location>
        <position position="268"/>
    </location>
</feature>
<comment type="similarity">
    <text evidence="2">Belongs to the 'phage' integrase family. XerD subfamily.</text>
</comment>
<dbReference type="InterPro" id="IPR013762">
    <property type="entry name" value="Integrase-like_cat_sf"/>
</dbReference>
<dbReference type="HAMAP" id="MF_01808">
    <property type="entry name" value="Recomb_XerC_XerD"/>
    <property type="match status" value="1"/>
</dbReference>
<evidence type="ECO:0000313" key="13">
    <source>
        <dbReference type="EMBL" id="RHJ82784.1"/>
    </source>
</evidence>
<dbReference type="SUPFAM" id="SSF56349">
    <property type="entry name" value="DNA breaking-rejoining enzymes"/>
    <property type="match status" value="1"/>
</dbReference>
<evidence type="ECO:0000256" key="5">
    <source>
        <dbReference type="ARBA" id="ARBA00022829"/>
    </source>
</evidence>
<dbReference type="GO" id="GO:0051301">
    <property type="term" value="P:cell division"/>
    <property type="evidence" value="ECO:0007669"/>
    <property type="project" value="UniProtKB-KW"/>
</dbReference>
<dbReference type="PANTHER" id="PTHR30349">
    <property type="entry name" value="PHAGE INTEGRASE-RELATED"/>
    <property type="match status" value="1"/>
</dbReference>
<evidence type="ECO:0000259" key="12">
    <source>
        <dbReference type="PROSITE" id="PS51900"/>
    </source>
</evidence>
<dbReference type="InterPro" id="IPR002104">
    <property type="entry name" value="Integrase_catalytic"/>
</dbReference>
<feature type="domain" description="Core-binding (CB)" evidence="12">
    <location>
        <begin position="1"/>
        <end position="83"/>
    </location>
</feature>
<dbReference type="CDD" id="cd00798">
    <property type="entry name" value="INT_XerDC_C"/>
    <property type="match status" value="1"/>
</dbReference>
<keyword evidence="7 10" id="KW-0238">DNA-binding</keyword>
<sequence length="296" mass="34031">MELNEFIDYLKQEKKTSENTCEAYNRDLAAFERFLYARGIDTLEQASNTDVVAYLMELKNSGKSRATANRKLSSIRTFYKYLIKQGLISVNPTEDIKSPKIERKKLEYLTIEEVEELLTAPDDSIKGIRDRAMLEVLYATGIRVTEIIELKMKDVNLRMGFITCNGDHGRARIVPMGTMARKALDNYILNSRNFLMKDQDHESPDSALFVNYVGEPFSRQGFWKVLKQYGRKVGLESKITPHILRTSFAVHMVQNGADLKSLQELMGHEDIMATQIYLSVTKNRIKDVYDKTHPRA</sequence>
<comment type="caution">
    <text evidence="13">The sequence shown here is derived from an EMBL/GenBank/DDBJ whole genome shotgun (WGS) entry which is preliminary data.</text>
</comment>
<dbReference type="Pfam" id="PF00589">
    <property type="entry name" value="Phage_integrase"/>
    <property type="match status" value="1"/>
</dbReference>
<comment type="caution">
    <text evidence="10">Lacks conserved residue(s) required for the propagation of feature annotation.</text>
</comment>
<dbReference type="Proteomes" id="UP000284841">
    <property type="component" value="Unassembled WGS sequence"/>
</dbReference>
<evidence type="ECO:0000259" key="11">
    <source>
        <dbReference type="PROSITE" id="PS51898"/>
    </source>
</evidence>
<evidence type="ECO:0000313" key="14">
    <source>
        <dbReference type="Proteomes" id="UP000284841"/>
    </source>
</evidence>
<keyword evidence="6 10" id="KW-0229">DNA integration</keyword>
<dbReference type="GO" id="GO:0003677">
    <property type="term" value="F:DNA binding"/>
    <property type="evidence" value="ECO:0007669"/>
    <property type="project" value="UniProtKB-UniRule"/>
</dbReference>
<name>A0A415DSQ1_9FIRM</name>
<gene>
    <name evidence="13" type="primary">xerD</name>
    <name evidence="10" type="synonym">xerC</name>
    <name evidence="13" type="ORF">DW099_19685</name>
</gene>
<dbReference type="EMBL" id="QRMS01000012">
    <property type="protein sequence ID" value="RHJ82784.1"/>
    <property type="molecule type" value="Genomic_DNA"/>
</dbReference>
<reference evidence="13 14" key="1">
    <citation type="submission" date="2018-08" db="EMBL/GenBank/DDBJ databases">
        <title>A genome reference for cultivated species of the human gut microbiota.</title>
        <authorList>
            <person name="Zou Y."/>
            <person name="Xue W."/>
            <person name="Luo G."/>
        </authorList>
    </citation>
    <scope>NUCLEOTIDE SEQUENCE [LARGE SCALE GENOMIC DNA]</scope>
    <source>
        <strain evidence="13 14">AM07-24</strain>
    </source>
</reference>
<keyword evidence="14" id="KW-1185">Reference proteome</keyword>
<evidence type="ECO:0000256" key="2">
    <source>
        <dbReference type="ARBA" id="ARBA00010450"/>
    </source>
</evidence>